<name>A0A1X0IDV1_9MYCO</name>
<feature type="region of interest" description="Disordered" evidence="1">
    <location>
        <begin position="86"/>
        <end position="105"/>
    </location>
</feature>
<dbReference type="RefSeq" id="WP_083171392.1">
    <property type="nucleotide sequence ID" value="NZ_AP022619.1"/>
</dbReference>
<protein>
    <recommendedName>
        <fullName evidence="4">ESX-1 secretion-associated protein</fullName>
    </recommendedName>
</protein>
<evidence type="ECO:0000313" key="2">
    <source>
        <dbReference type="EMBL" id="ORB43276.1"/>
    </source>
</evidence>
<dbReference type="Proteomes" id="UP000192513">
    <property type="component" value="Unassembled WGS sequence"/>
</dbReference>
<proteinExistence type="predicted"/>
<comment type="caution">
    <text evidence="2">The sequence shown here is derived from an EMBL/GenBank/DDBJ whole genome shotgun (WGS) entry which is preliminary data.</text>
</comment>
<dbReference type="Pfam" id="PF10824">
    <property type="entry name" value="T7SS_ESX_EspC"/>
    <property type="match status" value="1"/>
</dbReference>
<organism evidence="2 3">
    <name type="scientific">Mycobacterium paraseoulense</name>
    <dbReference type="NCBI Taxonomy" id="590652"/>
    <lineage>
        <taxon>Bacteria</taxon>
        <taxon>Bacillati</taxon>
        <taxon>Actinomycetota</taxon>
        <taxon>Actinomycetes</taxon>
        <taxon>Mycobacteriales</taxon>
        <taxon>Mycobacteriaceae</taxon>
        <taxon>Mycobacterium</taxon>
    </lineage>
</organism>
<accession>A0A1X0IDV1</accession>
<evidence type="ECO:0000256" key="1">
    <source>
        <dbReference type="SAM" id="MobiDB-lite"/>
    </source>
</evidence>
<keyword evidence="3" id="KW-1185">Reference proteome</keyword>
<dbReference type="STRING" id="590652.BST39_08710"/>
<evidence type="ECO:0000313" key="3">
    <source>
        <dbReference type="Proteomes" id="UP000192513"/>
    </source>
</evidence>
<dbReference type="OrthoDB" id="4625564at2"/>
<dbReference type="AlphaFoldDB" id="A0A1X0IDV1"/>
<sequence>MADSIHVVPTHLRQAAARHQETSEYLRTVPSSHEAIQESLDSLGPIFGELRDAGRELLELRRQCYEQQAADHADLADKLAASAAMWEQHEQESARNLGGIADRGR</sequence>
<reference evidence="2 3" key="1">
    <citation type="submission" date="2017-02" db="EMBL/GenBank/DDBJ databases">
        <title>The new phylogeny of genus Mycobacterium.</title>
        <authorList>
            <person name="Tortoli E."/>
            <person name="Trovato A."/>
            <person name="Cirillo D.M."/>
        </authorList>
    </citation>
    <scope>NUCLEOTIDE SEQUENCE [LARGE SCALE GENOMIC DNA]</scope>
    <source>
        <strain evidence="2 3">DSM 45000</strain>
    </source>
</reference>
<gene>
    <name evidence="2" type="ORF">BST39_08710</name>
</gene>
<dbReference type="InterPro" id="IPR022536">
    <property type="entry name" value="EspC"/>
</dbReference>
<dbReference type="GO" id="GO:0009306">
    <property type="term" value="P:protein secretion"/>
    <property type="evidence" value="ECO:0007669"/>
    <property type="project" value="InterPro"/>
</dbReference>
<dbReference type="EMBL" id="MVIE01000008">
    <property type="protein sequence ID" value="ORB43276.1"/>
    <property type="molecule type" value="Genomic_DNA"/>
</dbReference>
<evidence type="ECO:0008006" key="4">
    <source>
        <dbReference type="Google" id="ProtNLM"/>
    </source>
</evidence>